<keyword evidence="1" id="KW-0472">Membrane</keyword>
<organism evidence="2">
    <name type="scientific">Octopus bimaculoides</name>
    <name type="common">California two-spotted octopus</name>
    <dbReference type="NCBI Taxonomy" id="37653"/>
    <lineage>
        <taxon>Eukaryota</taxon>
        <taxon>Metazoa</taxon>
        <taxon>Spiralia</taxon>
        <taxon>Lophotrochozoa</taxon>
        <taxon>Mollusca</taxon>
        <taxon>Cephalopoda</taxon>
        <taxon>Coleoidea</taxon>
        <taxon>Octopodiformes</taxon>
        <taxon>Octopoda</taxon>
        <taxon>Incirrata</taxon>
        <taxon>Octopodidae</taxon>
        <taxon>Octopus</taxon>
    </lineage>
</organism>
<keyword evidence="1" id="KW-0812">Transmembrane</keyword>
<dbReference type="AlphaFoldDB" id="A0A0L8HJQ7"/>
<evidence type="ECO:0000256" key="1">
    <source>
        <dbReference type="SAM" id="Phobius"/>
    </source>
</evidence>
<gene>
    <name evidence="2" type="ORF">OCBIM_22012986mg</name>
</gene>
<feature type="transmembrane region" description="Helical" evidence="1">
    <location>
        <begin position="18"/>
        <end position="40"/>
    </location>
</feature>
<sequence>MSCFSFSFASGKSFSVMLYLYSIFVFFLLLSSVDCLLISLRIDKSFLFF</sequence>
<protein>
    <submittedName>
        <fullName evidence="2">Uncharacterized protein</fullName>
    </submittedName>
</protein>
<accession>A0A0L8HJQ7</accession>
<name>A0A0L8HJQ7_OCTBM</name>
<proteinExistence type="predicted"/>
<evidence type="ECO:0000313" key="2">
    <source>
        <dbReference type="EMBL" id="KOF89488.1"/>
    </source>
</evidence>
<reference evidence="2" key="1">
    <citation type="submission" date="2015-07" db="EMBL/GenBank/DDBJ databases">
        <title>MeaNS - Measles Nucleotide Surveillance Program.</title>
        <authorList>
            <person name="Tran T."/>
            <person name="Druce J."/>
        </authorList>
    </citation>
    <scope>NUCLEOTIDE SEQUENCE</scope>
    <source>
        <strain evidence="2">UCB-OBI-ISO-001</strain>
        <tissue evidence="2">Gonad</tissue>
    </source>
</reference>
<keyword evidence="1" id="KW-1133">Transmembrane helix</keyword>
<dbReference type="EMBL" id="KQ417967">
    <property type="protein sequence ID" value="KOF89488.1"/>
    <property type="molecule type" value="Genomic_DNA"/>
</dbReference>